<dbReference type="SMART" id="SM00922">
    <property type="entry name" value="MR_MLE"/>
    <property type="match status" value="1"/>
</dbReference>
<dbReference type="InterPro" id="IPR029065">
    <property type="entry name" value="Enolase_C-like"/>
</dbReference>
<feature type="domain" description="Mandelate racemase/muconate lactonizing enzyme C-terminal" evidence="1">
    <location>
        <begin position="144"/>
        <end position="236"/>
    </location>
</feature>
<dbReference type="RefSeq" id="WP_202955386.1">
    <property type="nucleotide sequence ID" value="NZ_JAPCID010000004.1"/>
</dbReference>
<proteinExistence type="predicted"/>
<dbReference type="InterPro" id="IPR029017">
    <property type="entry name" value="Enolase-like_N"/>
</dbReference>
<organism evidence="2 3">
    <name type="scientific">Solirubrobacter deserti</name>
    <dbReference type="NCBI Taxonomy" id="2282478"/>
    <lineage>
        <taxon>Bacteria</taxon>
        <taxon>Bacillati</taxon>
        <taxon>Actinomycetota</taxon>
        <taxon>Thermoleophilia</taxon>
        <taxon>Solirubrobacterales</taxon>
        <taxon>Solirubrobacteraceae</taxon>
        <taxon>Solirubrobacter</taxon>
    </lineage>
</organism>
<dbReference type="InterPro" id="IPR013342">
    <property type="entry name" value="Mandelate_racemase_C"/>
</dbReference>
<reference evidence="2" key="1">
    <citation type="submission" date="2022-10" db="EMBL/GenBank/DDBJ databases">
        <title>The WGS of Solirubrobacter sp. CPCC 204708.</title>
        <authorList>
            <person name="Jiang Z."/>
        </authorList>
    </citation>
    <scope>NUCLEOTIDE SEQUENCE</scope>
    <source>
        <strain evidence="2">CPCC 204708</strain>
    </source>
</reference>
<dbReference type="Proteomes" id="UP001147700">
    <property type="component" value="Unassembled WGS sequence"/>
</dbReference>
<dbReference type="EMBL" id="JAPCID010000004">
    <property type="protein sequence ID" value="MDA0136466.1"/>
    <property type="molecule type" value="Genomic_DNA"/>
</dbReference>
<dbReference type="SUPFAM" id="SSF51604">
    <property type="entry name" value="Enolase C-terminal domain-like"/>
    <property type="match status" value="1"/>
</dbReference>
<evidence type="ECO:0000259" key="1">
    <source>
        <dbReference type="SMART" id="SM00922"/>
    </source>
</evidence>
<dbReference type="Pfam" id="PF13378">
    <property type="entry name" value="MR_MLE_C"/>
    <property type="match status" value="1"/>
</dbReference>
<comment type="caution">
    <text evidence="2">The sequence shown here is derived from an EMBL/GenBank/DDBJ whole genome shotgun (WGS) entry which is preliminary data.</text>
</comment>
<dbReference type="Gene3D" id="3.30.390.10">
    <property type="entry name" value="Enolase-like, N-terminal domain"/>
    <property type="match status" value="1"/>
</dbReference>
<keyword evidence="3" id="KW-1185">Reference proteome</keyword>
<dbReference type="InterPro" id="IPR013341">
    <property type="entry name" value="Mandelate_racemase_N_dom"/>
</dbReference>
<dbReference type="InterPro" id="IPR034593">
    <property type="entry name" value="DgoD-like"/>
</dbReference>
<gene>
    <name evidence="2" type="ORF">OJ962_03085</name>
</gene>
<dbReference type="InterPro" id="IPR036849">
    <property type="entry name" value="Enolase-like_C_sf"/>
</dbReference>
<dbReference type="SFLD" id="SFLDS00001">
    <property type="entry name" value="Enolase"/>
    <property type="match status" value="1"/>
</dbReference>
<dbReference type="Pfam" id="PF02746">
    <property type="entry name" value="MR_MLE_N"/>
    <property type="match status" value="1"/>
</dbReference>
<dbReference type="SUPFAM" id="SSF54826">
    <property type="entry name" value="Enolase N-terminal domain-like"/>
    <property type="match status" value="1"/>
</dbReference>
<accession>A0ABT4RD49</accession>
<protein>
    <submittedName>
        <fullName evidence="2">Mandelate racemase</fullName>
    </submittedName>
</protein>
<evidence type="ECO:0000313" key="2">
    <source>
        <dbReference type="EMBL" id="MDA0136466.1"/>
    </source>
</evidence>
<dbReference type="SFLD" id="SFLDG00180">
    <property type="entry name" value="muconate_cycloisomerase"/>
    <property type="match status" value="1"/>
</dbReference>
<dbReference type="PANTHER" id="PTHR48080">
    <property type="entry name" value="D-GALACTONATE DEHYDRATASE-RELATED"/>
    <property type="match status" value="1"/>
</dbReference>
<sequence>MNIARVDVFGYALRYAHGEYVMSSGRAIAALPSTLVRITTDGGLEGWGETCPLGPTYLESHAEGARAALRVLAPALLGVDPRNLGAVQDAMDGALRGHAYAKAALDIACWDVLGRALGVPVSTLLGGVRSADFPLYVAIPLGPVHEMVQHVRDRRAEGVRHFQLKLGADPREDVARVRAVLEEDLDVVAADANGGWRLQDAVFAARALEGLDRVLFEQPCPTLEECLVVRERTTLPMVLDEVITDVPALIRAYGAMEAINLKLGRAGGLTKARLMRDLGTELGLRFTIEDTWGGDVTTAAVSHLAASTKPDHLLMASFMNDWTLDHVAGYVPRSVDGRGAAPTGPGLGIDVDAEALGEPIESAVWSP</sequence>
<evidence type="ECO:0000313" key="3">
    <source>
        <dbReference type="Proteomes" id="UP001147700"/>
    </source>
</evidence>
<dbReference type="Gene3D" id="3.20.20.120">
    <property type="entry name" value="Enolase-like C-terminal domain"/>
    <property type="match status" value="1"/>
</dbReference>
<name>A0ABT4RD49_9ACTN</name>